<keyword evidence="6" id="KW-1133">Transmembrane helix</keyword>
<dbReference type="eggNOG" id="COG3063">
    <property type="taxonomic scope" value="Bacteria"/>
</dbReference>
<feature type="transmembrane region" description="Helical" evidence="6">
    <location>
        <begin position="227"/>
        <end position="249"/>
    </location>
</feature>
<dbReference type="PROSITE" id="PS50005">
    <property type="entry name" value="TPR"/>
    <property type="match status" value="2"/>
</dbReference>
<dbReference type="PANTHER" id="PTHR44943">
    <property type="entry name" value="CELLULOSE SYNTHASE OPERON PROTEIN C"/>
    <property type="match status" value="1"/>
</dbReference>
<feature type="coiled-coil region" evidence="4">
    <location>
        <begin position="257"/>
        <end position="312"/>
    </location>
</feature>
<evidence type="ECO:0000313" key="8">
    <source>
        <dbReference type="Proteomes" id="UP000005561"/>
    </source>
</evidence>
<dbReference type="Pfam" id="PF14559">
    <property type="entry name" value="TPR_19"/>
    <property type="match status" value="1"/>
</dbReference>
<reference evidence="7" key="1">
    <citation type="submission" date="2009-07" db="EMBL/GenBank/DDBJ databases">
        <authorList>
            <person name="Weinstock G."/>
            <person name="Sodergren E."/>
            <person name="Clifton S."/>
            <person name="Fulton L."/>
            <person name="Fulton B."/>
            <person name="Courtney L."/>
            <person name="Fronick C."/>
            <person name="Harrison M."/>
            <person name="Strong C."/>
            <person name="Farmer C."/>
            <person name="Delahaunty K."/>
            <person name="Markovic C."/>
            <person name="Hall O."/>
            <person name="Minx P."/>
            <person name="Tomlinson C."/>
            <person name="Mitreva M."/>
            <person name="Nelson J."/>
            <person name="Hou S."/>
            <person name="Wollam A."/>
            <person name="Pepin K.H."/>
            <person name="Johnson M."/>
            <person name="Bhonagiri V."/>
            <person name="Nash W.E."/>
            <person name="Warren W."/>
            <person name="Chinwalla A."/>
            <person name="Mardis E.R."/>
            <person name="Wilson R.K."/>
        </authorList>
    </citation>
    <scope>NUCLEOTIDE SEQUENCE [LARGE SCALE GENOMIC DNA]</scope>
    <source>
        <strain evidence="7">DSM 14469</strain>
    </source>
</reference>
<sequence>MVRISNLLYNEGLEKATVRDLSGAVSCLKRSLKFNKENIDARNLLGLVYYETGEVVSALSEWVISKNIMPENNAANLYISRLQSNKNKLDVINQTIRKYNQALQYCRQGDDDMAVMQLKRVLTQNPNLIKGYHLLALVYLKQQEYEKARRLLKKAAQIDATNTTTLRYLNEVEEATGVATNLGRKKYRRQVTPAEPHTEKKFLGPVTYMSGNDTIIQPTTFRDSSSVATFLNIFLGFVLGAALIWFLAIPSNTRKINQSANQQVTDANTKLAAESAQVDALEAEIEGYQAQIDEATQTMEEAQNKADGYDQLLSAAVKFLGGDESGAATELAEVNADSLDGNGKTLYDTIMASVKSTIYTTQYNEGATAYAQGDYATAAEKLAQAVETDDNQYDAWYYLSFAYYNLGDTENADKAFEQTIQKFPAQAQAANLSQYVSDQSVLTSTGNAGTAETNADGTQTAETNADGTPVETNADGTMAETNADGTPVDGTQG</sequence>
<evidence type="ECO:0000256" key="2">
    <source>
        <dbReference type="ARBA" id="ARBA00022803"/>
    </source>
</evidence>
<evidence type="ECO:0000256" key="5">
    <source>
        <dbReference type="SAM" id="MobiDB-lite"/>
    </source>
</evidence>
<dbReference type="SMART" id="SM00028">
    <property type="entry name" value="TPR"/>
    <property type="match status" value="6"/>
</dbReference>
<evidence type="ECO:0000256" key="1">
    <source>
        <dbReference type="ARBA" id="ARBA00022737"/>
    </source>
</evidence>
<evidence type="ECO:0000256" key="4">
    <source>
        <dbReference type="SAM" id="Coils"/>
    </source>
</evidence>
<keyword evidence="6" id="KW-0472">Membrane</keyword>
<dbReference type="PANTHER" id="PTHR44943:SF8">
    <property type="entry name" value="TPR REPEAT-CONTAINING PROTEIN MJ0263"/>
    <property type="match status" value="1"/>
</dbReference>
<comment type="caution">
    <text evidence="7">The sequence shown here is derived from an EMBL/GenBank/DDBJ whole genome shotgun (WGS) entry which is preliminary data.</text>
</comment>
<dbReference type="Pfam" id="PF13174">
    <property type="entry name" value="TPR_6"/>
    <property type="match status" value="1"/>
</dbReference>
<organism evidence="7 8">
    <name type="scientific">Marvinbryantia formatexigens DSM 14469</name>
    <dbReference type="NCBI Taxonomy" id="478749"/>
    <lineage>
        <taxon>Bacteria</taxon>
        <taxon>Bacillati</taxon>
        <taxon>Bacillota</taxon>
        <taxon>Clostridia</taxon>
        <taxon>Lachnospirales</taxon>
        <taxon>Lachnospiraceae</taxon>
        <taxon>Marvinbryantia</taxon>
    </lineage>
</organism>
<dbReference type="InterPro" id="IPR051685">
    <property type="entry name" value="Ycf3/AcsC/BcsC/TPR_MFPF"/>
</dbReference>
<feature type="repeat" description="TPR" evidence="3">
    <location>
        <begin position="393"/>
        <end position="426"/>
    </location>
</feature>
<gene>
    <name evidence="7" type="ORF">BRYFOR_09499</name>
</gene>
<name>C6LLF2_9FIRM</name>
<dbReference type="SUPFAM" id="SSF81901">
    <property type="entry name" value="HCP-like"/>
    <property type="match status" value="1"/>
</dbReference>
<protein>
    <submittedName>
        <fullName evidence="7">Tetratricopeptide repeat protein</fullName>
    </submittedName>
</protein>
<evidence type="ECO:0000256" key="3">
    <source>
        <dbReference type="PROSITE-ProRule" id="PRU00339"/>
    </source>
</evidence>
<feature type="repeat" description="TPR" evidence="3">
    <location>
        <begin position="129"/>
        <end position="162"/>
    </location>
</feature>
<dbReference type="STRING" id="168384.SAMN05660368_03260"/>
<dbReference type="AlphaFoldDB" id="C6LLF2"/>
<evidence type="ECO:0000256" key="6">
    <source>
        <dbReference type="SAM" id="Phobius"/>
    </source>
</evidence>
<dbReference type="InterPro" id="IPR013105">
    <property type="entry name" value="TPR_2"/>
</dbReference>
<keyword evidence="1" id="KW-0677">Repeat</keyword>
<keyword evidence="8" id="KW-1185">Reference proteome</keyword>
<evidence type="ECO:0000313" key="7">
    <source>
        <dbReference type="EMBL" id="EET58575.1"/>
    </source>
</evidence>
<dbReference type="InterPro" id="IPR011990">
    <property type="entry name" value="TPR-like_helical_dom_sf"/>
</dbReference>
<dbReference type="Gene3D" id="1.20.920.20">
    <property type="match status" value="1"/>
</dbReference>
<proteinExistence type="predicted"/>
<dbReference type="InterPro" id="IPR019734">
    <property type="entry name" value="TPR_rpt"/>
</dbReference>
<keyword evidence="4" id="KW-0175">Coiled coil</keyword>
<keyword evidence="6" id="KW-0812">Transmembrane</keyword>
<keyword evidence="2 3" id="KW-0802">TPR repeat</keyword>
<dbReference type="Proteomes" id="UP000005561">
    <property type="component" value="Unassembled WGS sequence"/>
</dbReference>
<feature type="region of interest" description="Disordered" evidence="5">
    <location>
        <begin position="444"/>
        <end position="493"/>
    </location>
</feature>
<dbReference type="EMBL" id="ACCL02000029">
    <property type="protein sequence ID" value="EET58575.1"/>
    <property type="molecule type" value="Genomic_DNA"/>
</dbReference>
<dbReference type="Pfam" id="PF07719">
    <property type="entry name" value="TPR_2"/>
    <property type="match status" value="1"/>
</dbReference>
<dbReference type="Gene3D" id="1.25.40.10">
    <property type="entry name" value="Tetratricopeptide repeat domain"/>
    <property type="match status" value="2"/>
</dbReference>
<accession>C6LLF2</accession>